<evidence type="ECO:0000313" key="2">
    <source>
        <dbReference type="Proteomes" id="UP001352223"/>
    </source>
</evidence>
<organism evidence="1 2">
    <name type="scientific">Streptomyces kunmingensis</name>
    <dbReference type="NCBI Taxonomy" id="68225"/>
    <lineage>
        <taxon>Bacteria</taxon>
        <taxon>Bacillati</taxon>
        <taxon>Actinomycetota</taxon>
        <taxon>Actinomycetes</taxon>
        <taxon>Kitasatosporales</taxon>
        <taxon>Streptomycetaceae</taxon>
        <taxon>Streptomyces</taxon>
    </lineage>
</organism>
<dbReference type="EMBL" id="JAOZYB010000001">
    <property type="protein sequence ID" value="MEB3958746.1"/>
    <property type="molecule type" value="Genomic_DNA"/>
</dbReference>
<accession>A0ABU6C3G7</accession>
<keyword evidence="2" id="KW-1185">Reference proteome</keyword>
<protein>
    <submittedName>
        <fullName evidence="1">Uncharacterized protein</fullName>
    </submittedName>
</protein>
<dbReference type="Proteomes" id="UP001352223">
    <property type="component" value="Unassembled WGS sequence"/>
</dbReference>
<comment type="caution">
    <text evidence="1">The sequence shown here is derived from an EMBL/GenBank/DDBJ whole genome shotgun (WGS) entry which is preliminary data.</text>
</comment>
<name>A0ABU6C3G7_9ACTN</name>
<gene>
    <name evidence="1" type="ORF">OKJ48_00510</name>
</gene>
<reference evidence="1 2" key="1">
    <citation type="submission" date="2022-10" db="EMBL/GenBank/DDBJ databases">
        <authorList>
            <person name="Xie J."/>
            <person name="Shen N."/>
        </authorList>
    </citation>
    <scope>NUCLEOTIDE SEQUENCE [LARGE SCALE GENOMIC DNA]</scope>
    <source>
        <strain evidence="1 2">DSM 41681</strain>
    </source>
</reference>
<evidence type="ECO:0000313" key="1">
    <source>
        <dbReference type="EMBL" id="MEB3958746.1"/>
    </source>
</evidence>
<dbReference type="RefSeq" id="WP_324765726.1">
    <property type="nucleotide sequence ID" value="NZ_BAAATS010000022.1"/>
</dbReference>
<proteinExistence type="predicted"/>
<sequence length="46" mass="4604">MSRGDGDGCADKDVLELLRGLRAVDASIAPGATVRAGSVLSGSYVP</sequence>